<comment type="similarity">
    <text evidence="4">Belongs to the flavoredoxin family.</text>
</comment>
<protein>
    <recommendedName>
        <fullName evidence="6">Flavin reductase like domain-containing protein</fullName>
    </recommendedName>
</protein>
<dbReference type="Proteomes" id="UP001310594">
    <property type="component" value="Unassembled WGS sequence"/>
</dbReference>
<evidence type="ECO:0000256" key="1">
    <source>
        <dbReference type="ARBA" id="ARBA00001917"/>
    </source>
</evidence>
<gene>
    <name evidence="7" type="ORF">LTR97_001475</name>
</gene>
<sequence length="297" mass="31962">MGSVGLPSLTHTTTTKPGPVKPNYSGLKALTPGLSPWRDSAQGSFVTTTQGPRPDWHYGDGATEGAVDPSITPHVEIDPFAEGRPMFSNYALMVSAIVPRPIGLVSTLSVEGKPNLAPFSYFQVVDHNPPMFVVGFAGRAGASKDTLTNLEATGECTINLVSEHMIEAANACSIDAPFGVSEWEICGLKQAASAVVRPARVQESVFSVEGKLVKIVDYDRKSFGSPGRLGIIEGVRFWVREDAIDEQRKNVDLNVLRAVGQLGGISYSRTTETFELPRTNWATACETKGLKELLGQR</sequence>
<dbReference type="Gene3D" id="2.30.110.10">
    <property type="entry name" value="Electron Transport, Fmn-binding Protein, Chain A"/>
    <property type="match status" value="1"/>
</dbReference>
<evidence type="ECO:0000256" key="4">
    <source>
        <dbReference type="ARBA" id="ARBA00038054"/>
    </source>
</evidence>
<evidence type="ECO:0000313" key="8">
    <source>
        <dbReference type="Proteomes" id="UP001310594"/>
    </source>
</evidence>
<dbReference type="PANTHER" id="PTHR33798">
    <property type="entry name" value="FLAVOPROTEIN OXYGENASE"/>
    <property type="match status" value="1"/>
</dbReference>
<dbReference type="SMART" id="SM00903">
    <property type="entry name" value="Flavin_Reduct"/>
    <property type="match status" value="1"/>
</dbReference>
<keyword evidence="3" id="KW-0288">FMN</keyword>
<reference evidence="7" key="1">
    <citation type="submission" date="2023-08" db="EMBL/GenBank/DDBJ databases">
        <title>Black Yeasts Isolated from many extreme environments.</title>
        <authorList>
            <person name="Coleine C."/>
            <person name="Stajich J.E."/>
            <person name="Selbmann L."/>
        </authorList>
    </citation>
    <scope>NUCLEOTIDE SEQUENCE</scope>
    <source>
        <strain evidence="7">CCFEE 5810</strain>
    </source>
</reference>
<dbReference type="EMBL" id="JAVRQU010000002">
    <property type="protein sequence ID" value="KAK5706486.1"/>
    <property type="molecule type" value="Genomic_DNA"/>
</dbReference>
<dbReference type="Pfam" id="PF01613">
    <property type="entry name" value="Flavin_Reduct"/>
    <property type="match status" value="1"/>
</dbReference>
<organism evidence="7 8">
    <name type="scientific">Elasticomyces elasticus</name>
    <dbReference type="NCBI Taxonomy" id="574655"/>
    <lineage>
        <taxon>Eukaryota</taxon>
        <taxon>Fungi</taxon>
        <taxon>Dikarya</taxon>
        <taxon>Ascomycota</taxon>
        <taxon>Pezizomycotina</taxon>
        <taxon>Dothideomycetes</taxon>
        <taxon>Dothideomycetidae</taxon>
        <taxon>Mycosphaerellales</taxon>
        <taxon>Teratosphaeriaceae</taxon>
        <taxon>Elasticomyces</taxon>
    </lineage>
</organism>
<comment type="caution">
    <text evidence="7">The sequence shown here is derived from an EMBL/GenBank/DDBJ whole genome shotgun (WGS) entry which is preliminary data.</text>
</comment>
<feature type="compositionally biased region" description="Polar residues" evidence="5">
    <location>
        <begin position="41"/>
        <end position="51"/>
    </location>
</feature>
<accession>A0AAN7WI14</accession>
<name>A0AAN7WI14_9PEZI</name>
<evidence type="ECO:0000256" key="5">
    <source>
        <dbReference type="SAM" id="MobiDB-lite"/>
    </source>
</evidence>
<dbReference type="PANTHER" id="PTHR33798:SF5">
    <property type="entry name" value="FLAVIN REDUCTASE LIKE DOMAIN-CONTAINING PROTEIN"/>
    <property type="match status" value="1"/>
</dbReference>
<dbReference type="AlphaFoldDB" id="A0AAN7WI14"/>
<evidence type="ECO:0000256" key="3">
    <source>
        <dbReference type="ARBA" id="ARBA00022643"/>
    </source>
</evidence>
<comment type="cofactor">
    <cofactor evidence="1">
        <name>FMN</name>
        <dbReference type="ChEBI" id="CHEBI:58210"/>
    </cofactor>
</comment>
<proteinExistence type="inferred from homology"/>
<evidence type="ECO:0000256" key="2">
    <source>
        <dbReference type="ARBA" id="ARBA00022630"/>
    </source>
</evidence>
<keyword evidence="2" id="KW-0285">Flavoprotein</keyword>
<dbReference type="GO" id="GO:0010181">
    <property type="term" value="F:FMN binding"/>
    <property type="evidence" value="ECO:0007669"/>
    <property type="project" value="InterPro"/>
</dbReference>
<evidence type="ECO:0000259" key="6">
    <source>
        <dbReference type="SMART" id="SM00903"/>
    </source>
</evidence>
<dbReference type="InterPro" id="IPR002563">
    <property type="entry name" value="Flavin_Rdtase-like_dom"/>
</dbReference>
<feature type="domain" description="Flavin reductase like" evidence="6">
    <location>
        <begin position="95"/>
        <end position="252"/>
    </location>
</feature>
<feature type="region of interest" description="Disordered" evidence="5">
    <location>
        <begin position="1"/>
        <end position="24"/>
    </location>
</feature>
<dbReference type="InterPro" id="IPR012349">
    <property type="entry name" value="Split_barrel_FMN-bd"/>
</dbReference>
<evidence type="ECO:0000313" key="7">
    <source>
        <dbReference type="EMBL" id="KAK5706486.1"/>
    </source>
</evidence>
<dbReference type="SUPFAM" id="SSF50475">
    <property type="entry name" value="FMN-binding split barrel"/>
    <property type="match status" value="1"/>
</dbReference>
<feature type="region of interest" description="Disordered" evidence="5">
    <location>
        <begin position="39"/>
        <end position="67"/>
    </location>
</feature>